<dbReference type="CDD" id="cd09606">
    <property type="entry name" value="M3B_PepF"/>
    <property type="match status" value="1"/>
</dbReference>
<dbReference type="InterPro" id="IPR001567">
    <property type="entry name" value="Pept_M3A_M3B_dom"/>
</dbReference>
<evidence type="ECO:0000256" key="1">
    <source>
        <dbReference type="ARBA" id="ARBA00022670"/>
    </source>
</evidence>
<sequence>MKFTEYPYARPDIDAMEAEFRSLVQAFTEASSFAAQVEVMAQINRLRIKLSTLGMIVHVRHTINTNDEFYKSEQDFWDQNSPRIDGLVNEYYRAITSSPYRTQLEQKWGKQLFRIAEMTLKTFSPEVVPDLQEENALVSEYAKLMSSAQILFDGEECNFSQLIPYTASPDRELRKRASEAKWAFFQEHADKLDEIYDRLVQVRTRIAKKLGYDNFIELGYARLGRTDYNSEMVAKFRQQVKELIVPVATKLRERQARRIGVDTLRYYDEGFGFATGNPYPQGDSDWIVQRGEQMYRELSPETDEFFTFMQKNELMDLVAKKGKRGGGYCEPFAEYEAPFIFSNFNGTFDDVTTLTHEAGHAFQIYSSRFGVPEYADFPTLEACEIHSMSMEFFTWPWMELFFEHETEKFKFMHLSDALLLIPYLVSVDEFQHFVYAHPEATPQERKQAWREIERKYLPHRNYEGNEFLENGGFWQHQLHIYHYPFYFIDYSLAQICAFQFWKRSNENREQAWADYLHLCKLGGSLSFTELVKEANLISPFDTGCVQSVIGEIEAWLNMVDDCAL</sequence>
<comment type="similarity">
    <text evidence="6">Belongs to the peptidase M3 family.</text>
</comment>
<feature type="domain" description="Peptidase M3A/M3B catalytic" evidence="7">
    <location>
        <begin position="311"/>
        <end position="540"/>
    </location>
</feature>
<evidence type="ECO:0000313" key="8">
    <source>
        <dbReference type="EMBL" id="WAH35959.1"/>
    </source>
</evidence>
<keyword evidence="3 6" id="KW-0378">Hydrolase</keyword>
<protein>
    <submittedName>
        <fullName evidence="8">M3 family oligoendopeptidase</fullName>
    </submittedName>
</protein>
<dbReference type="NCBIfam" id="TIGR02289">
    <property type="entry name" value="M3_not_pepF"/>
    <property type="match status" value="1"/>
</dbReference>
<dbReference type="SUPFAM" id="SSF55486">
    <property type="entry name" value="Metalloproteases ('zincins'), catalytic domain"/>
    <property type="match status" value="1"/>
</dbReference>
<dbReference type="Pfam" id="PF01432">
    <property type="entry name" value="Peptidase_M3"/>
    <property type="match status" value="2"/>
</dbReference>
<evidence type="ECO:0000313" key="9">
    <source>
        <dbReference type="Proteomes" id="UP001164803"/>
    </source>
</evidence>
<keyword evidence="1 6" id="KW-0645">Protease</keyword>
<dbReference type="Gene3D" id="1.10.1370.30">
    <property type="match status" value="1"/>
</dbReference>
<evidence type="ECO:0000256" key="5">
    <source>
        <dbReference type="ARBA" id="ARBA00023049"/>
    </source>
</evidence>
<accession>A0ABY6YZB1</accession>
<keyword evidence="9" id="KW-1185">Reference proteome</keyword>
<organism evidence="8 9">
    <name type="scientific">Alicyclobacillus dauci</name>
    <dbReference type="NCBI Taxonomy" id="1475485"/>
    <lineage>
        <taxon>Bacteria</taxon>
        <taxon>Bacillati</taxon>
        <taxon>Bacillota</taxon>
        <taxon>Bacilli</taxon>
        <taxon>Bacillales</taxon>
        <taxon>Alicyclobacillaceae</taxon>
        <taxon>Alicyclobacillus</taxon>
    </lineage>
</organism>
<keyword evidence="2 6" id="KW-0479">Metal-binding</keyword>
<evidence type="ECO:0000256" key="4">
    <source>
        <dbReference type="ARBA" id="ARBA00022833"/>
    </source>
</evidence>
<gene>
    <name evidence="8" type="ORF">NZD86_17055</name>
</gene>
<dbReference type="RefSeq" id="WP_268043252.1">
    <property type="nucleotide sequence ID" value="NZ_CP104064.1"/>
</dbReference>
<dbReference type="Proteomes" id="UP001164803">
    <property type="component" value="Chromosome"/>
</dbReference>
<keyword evidence="5 6" id="KW-0482">Metalloprotease</keyword>
<comment type="cofactor">
    <cofactor evidence="6">
        <name>Zn(2+)</name>
        <dbReference type="ChEBI" id="CHEBI:29105"/>
    </cofactor>
    <text evidence="6">Binds 1 zinc ion.</text>
</comment>
<dbReference type="InterPro" id="IPR011976">
    <property type="entry name" value="Pept_M3B_oligopep-rel"/>
</dbReference>
<dbReference type="EMBL" id="CP104064">
    <property type="protein sequence ID" value="WAH35959.1"/>
    <property type="molecule type" value="Genomic_DNA"/>
</dbReference>
<name>A0ABY6YZB1_9BACL</name>
<keyword evidence="4 6" id="KW-0862">Zinc</keyword>
<reference evidence="8" key="1">
    <citation type="submission" date="2022-08" db="EMBL/GenBank/DDBJ databases">
        <title>Alicyclobacillus dauci DSM2870, complete genome.</title>
        <authorList>
            <person name="Wang Q."/>
            <person name="Cai R."/>
            <person name="Wang Z."/>
        </authorList>
    </citation>
    <scope>NUCLEOTIDE SEQUENCE</scope>
    <source>
        <strain evidence="8">DSM 28700</strain>
    </source>
</reference>
<evidence type="ECO:0000256" key="2">
    <source>
        <dbReference type="ARBA" id="ARBA00022723"/>
    </source>
</evidence>
<evidence type="ECO:0000256" key="3">
    <source>
        <dbReference type="ARBA" id="ARBA00022801"/>
    </source>
</evidence>
<proteinExistence type="inferred from homology"/>
<evidence type="ECO:0000256" key="6">
    <source>
        <dbReference type="RuleBase" id="RU003435"/>
    </source>
</evidence>
<feature type="domain" description="Peptidase M3A/M3B catalytic" evidence="7">
    <location>
        <begin position="166"/>
        <end position="268"/>
    </location>
</feature>
<evidence type="ECO:0000259" key="7">
    <source>
        <dbReference type="Pfam" id="PF01432"/>
    </source>
</evidence>